<organism evidence="9 10">
    <name type="scientific">Aliirhizobium smilacinae</name>
    <dbReference type="NCBI Taxonomy" id="1395944"/>
    <lineage>
        <taxon>Bacteria</taxon>
        <taxon>Pseudomonadati</taxon>
        <taxon>Pseudomonadota</taxon>
        <taxon>Alphaproteobacteria</taxon>
        <taxon>Hyphomicrobiales</taxon>
        <taxon>Rhizobiaceae</taxon>
        <taxon>Aliirhizobium</taxon>
    </lineage>
</organism>
<dbReference type="GO" id="GO:0006508">
    <property type="term" value="P:proteolysis"/>
    <property type="evidence" value="ECO:0007669"/>
    <property type="project" value="UniProtKB-KW"/>
</dbReference>
<dbReference type="SUPFAM" id="SSF52317">
    <property type="entry name" value="Class I glutamine amidotransferase-like"/>
    <property type="match status" value="1"/>
</dbReference>
<evidence type="ECO:0000256" key="3">
    <source>
        <dbReference type="ARBA" id="ARBA00022670"/>
    </source>
</evidence>
<dbReference type="OrthoDB" id="9807329at2"/>
<dbReference type="InterPro" id="IPR040449">
    <property type="entry name" value="Peptidase_S66_N"/>
</dbReference>
<dbReference type="Gene3D" id="3.50.30.60">
    <property type="entry name" value="LD-carboxypeptidase A C-terminal domain-like"/>
    <property type="match status" value="1"/>
</dbReference>
<feature type="domain" description="LD-carboxypeptidase C-terminal" evidence="8">
    <location>
        <begin position="179"/>
        <end position="289"/>
    </location>
</feature>
<dbReference type="GO" id="GO:0008236">
    <property type="term" value="F:serine-type peptidase activity"/>
    <property type="evidence" value="ECO:0007669"/>
    <property type="project" value="UniProtKB-KW"/>
</dbReference>
<name>A0A5C4X8H2_9HYPH</name>
<feature type="active site" description="Charge relay system" evidence="6">
    <location>
        <position position="209"/>
    </location>
</feature>
<keyword evidence="5" id="KW-0720">Serine protease</keyword>
<dbReference type="PANTHER" id="PTHR30237:SF2">
    <property type="entry name" value="MUREIN TETRAPEPTIDE CARBOXYPEPTIDASE"/>
    <property type="match status" value="1"/>
</dbReference>
<evidence type="ECO:0000256" key="5">
    <source>
        <dbReference type="ARBA" id="ARBA00022825"/>
    </source>
</evidence>
<gene>
    <name evidence="9" type="ORF">FHP24_28065</name>
</gene>
<comment type="similarity">
    <text evidence="1">Belongs to the peptidase S66 family.</text>
</comment>
<evidence type="ECO:0000256" key="1">
    <source>
        <dbReference type="ARBA" id="ARBA00010233"/>
    </source>
</evidence>
<dbReference type="Pfam" id="PF17676">
    <property type="entry name" value="Peptidase_S66C"/>
    <property type="match status" value="1"/>
</dbReference>
<protein>
    <submittedName>
        <fullName evidence="9">LD-carboxypeptidase</fullName>
    </submittedName>
</protein>
<dbReference type="InterPro" id="IPR027478">
    <property type="entry name" value="LdcA_N"/>
</dbReference>
<dbReference type="PIRSF" id="PIRSF028757">
    <property type="entry name" value="LD-carboxypeptidase"/>
    <property type="match status" value="1"/>
</dbReference>
<comment type="caution">
    <text evidence="9">The sequence shown here is derived from an EMBL/GenBank/DDBJ whole genome shotgun (WGS) entry which is preliminary data.</text>
</comment>
<dbReference type="Pfam" id="PF02016">
    <property type="entry name" value="Peptidase_S66"/>
    <property type="match status" value="1"/>
</dbReference>
<dbReference type="InterPro" id="IPR027461">
    <property type="entry name" value="Carboxypeptidase_A_C_sf"/>
</dbReference>
<evidence type="ECO:0000313" key="10">
    <source>
        <dbReference type="Proteomes" id="UP000311605"/>
    </source>
</evidence>
<keyword evidence="3" id="KW-0645">Protease</keyword>
<dbReference type="SUPFAM" id="SSF141986">
    <property type="entry name" value="LD-carboxypeptidase A C-terminal domain-like"/>
    <property type="match status" value="1"/>
</dbReference>
<feature type="active site" description="Nucleophile" evidence="6">
    <location>
        <position position="111"/>
    </location>
</feature>
<evidence type="ECO:0000313" key="9">
    <source>
        <dbReference type="EMBL" id="TNM59672.1"/>
    </source>
</evidence>
<dbReference type="Proteomes" id="UP000311605">
    <property type="component" value="Unassembled WGS sequence"/>
</dbReference>
<feature type="active site" description="Charge relay system" evidence="6">
    <location>
        <position position="276"/>
    </location>
</feature>
<dbReference type="AlphaFoldDB" id="A0A5C4X8H2"/>
<dbReference type="Gene3D" id="3.40.50.10740">
    <property type="entry name" value="Class I glutamine amidotransferase-like"/>
    <property type="match status" value="1"/>
</dbReference>
<evidence type="ECO:0000256" key="4">
    <source>
        <dbReference type="ARBA" id="ARBA00022801"/>
    </source>
</evidence>
<dbReference type="GO" id="GO:0004180">
    <property type="term" value="F:carboxypeptidase activity"/>
    <property type="evidence" value="ECO:0007669"/>
    <property type="project" value="UniProtKB-KW"/>
</dbReference>
<evidence type="ECO:0000256" key="6">
    <source>
        <dbReference type="PIRSR" id="PIRSR028757-1"/>
    </source>
</evidence>
<dbReference type="InterPro" id="IPR003507">
    <property type="entry name" value="S66_fam"/>
</dbReference>
<evidence type="ECO:0000259" key="7">
    <source>
        <dbReference type="Pfam" id="PF02016"/>
    </source>
</evidence>
<evidence type="ECO:0000256" key="2">
    <source>
        <dbReference type="ARBA" id="ARBA00022645"/>
    </source>
</evidence>
<dbReference type="InterPro" id="IPR040921">
    <property type="entry name" value="Peptidase_S66C"/>
</dbReference>
<sequence length="302" mass="32142">MQPLFPAKLKRGDKIRFVSPASTPDKASALKRADDLGRLGFDVDFGRHAFDEIDFYAGTHDERLADLNEAFRDPDVRAVFATRGGRGSYRIADRLDFSAVLRDPKPLLGFSDITALHMMLMRQCALVGVHGALYGDGNGALEPENLDILLSVLMQTGEFSFKSRQEEASSKLTTSGMAKGKLIGGNLETLSTMIGWGLPDLNGAILLIEAVDCMPGLTDRVLTLLIKSGCLNGIVGIAVGQFTLRNREKTEAIIDIVGDHISTLGVPILGGLPFGHGSGALTTPIGSAAILDADAGTLAVSY</sequence>
<reference evidence="9 10" key="1">
    <citation type="submission" date="2019-06" db="EMBL/GenBank/DDBJ databases">
        <title>The draft genome of Rhizobium smilacinae PTYR-5.</title>
        <authorList>
            <person name="Liu L."/>
            <person name="Li L."/>
            <person name="Zhang X."/>
        </authorList>
    </citation>
    <scope>NUCLEOTIDE SEQUENCE [LARGE SCALE GENOMIC DNA]</scope>
    <source>
        <strain evidence="9 10">PTYR-5</strain>
    </source>
</reference>
<proteinExistence type="inferred from homology"/>
<keyword evidence="4" id="KW-0378">Hydrolase</keyword>
<dbReference type="PANTHER" id="PTHR30237">
    <property type="entry name" value="MURAMOYLTETRAPEPTIDE CARBOXYPEPTIDASE"/>
    <property type="match status" value="1"/>
</dbReference>
<dbReference type="InterPro" id="IPR029062">
    <property type="entry name" value="Class_I_gatase-like"/>
</dbReference>
<accession>A0A5C4X8H2</accession>
<dbReference type="CDD" id="cd07025">
    <property type="entry name" value="Peptidase_S66"/>
    <property type="match status" value="1"/>
</dbReference>
<keyword evidence="2 9" id="KW-0121">Carboxypeptidase</keyword>
<feature type="domain" description="LD-carboxypeptidase N-terminal" evidence="7">
    <location>
        <begin position="15"/>
        <end position="131"/>
    </location>
</feature>
<evidence type="ECO:0000259" key="8">
    <source>
        <dbReference type="Pfam" id="PF17676"/>
    </source>
</evidence>
<dbReference type="RefSeq" id="WP_139679542.1">
    <property type="nucleotide sequence ID" value="NZ_VDMN01000013.1"/>
</dbReference>
<dbReference type="EMBL" id="VDMN01000013">
    <property type="protein sequence ID" value="TNM59672.1"/>
    <property type="molecule type" value="Genomic_DNA"/>
</dbReference>
<keyword evidence="10" id="KW-1185">Reference proteome</keyword>